<dbReference type="EMBL" id="JAUEPT010000013">
    <property type="protein sequence ID" value="KAK0446614.1"/>
    <property type="molecule type" value="Genomic_DNA"/>
</dbReference>
<evidence type="ECO:0000313" key="2">
    <source>
        <dbReference type="EMBL" id="KAK0446614.1"/>
    </source>
</evidence>
<comment type="caution">
    <text evidence="2">The sequence shown here is derived from an EMBL/GenBank/DDBJ whole genome shotgun (WGS) entry which is preliminary data.</text>
</comment>
<evidence type="ECO:0000313" key="3">
    <source>
        <dbReference type="Proteomes" id="UP001175226"/>
    </source>
</evidence>
<feature type="region of interest" description="Disordered" evidence="1">
    <location>
        <begin position="1"/>
        <end position="31"/>
    </location>
</feature>
<proteinExistence type="predicted"/>
<evidence type="ECO:0000256" key="1">
    <source>
        <dbReference type="SAM" id="MobiDB-lite"/>
    </source>
</evidence>
<protein>
    <submittedName>
        <fullName evidence="2">Uncharacterized protein</fullName>
    </submittedName>
</protein>
<keyword evidence="3" id="KW-1185">Reference proteome</keyword>
<name>A0AA39MUK9_9AGAR</name>
<organism evidence="2 3">
    <name type="scientific">Armillaria borealis</name>
    <dbReference type="NCBI Taxonomy" id="47425"/>
    <lineage>
        <taxon>Eukaryota</taxon>
        <taxon>Fungi</taxon>
        <taxon>Dikarya</taxon>
        <taxon>Basidiomycota</taxon>
        <taxon>Agaricomycotina</taxon>
        <taxon>Agaricomycetes</taxon>
        <taxon>Agaricomycetidae</taxon>
        <taxon>Agaricales</taxon>
        <taxon>Marasmiineae</taxon>
        <taxon>Physalacriaceae</taxon>
        <taxon>Armillaria</taxon>
    </lineage>
</organism>
<gene>
    <name evidence="2" type="ORF">EV421DRAFT_1733896</name>
</gene>
<reference evidence="2" key="1">
    <citation type="submission" date="2023-06" db="EMBL/GenBank/DDBJ databases">
        <authorList>
            <consortium name="Lawrence Berkeley National Laboratory"/>
            <person name="Ahrendt S."/>
            <person name="Sahu N."/>
            <person name="Indic B."/>
            <person name="Wong-Bajracharya J."/>
            <person name="Merenyi Z."/>
            <person name="Ke H.-M."/>
            <person name="Monk M."/>
            <person name="Kocsube S."/>
            <person name="Drula E."/>
            <person name="Lipzen A."/>
            <person name="Balint B."/>
            <person name="Henrissat B."/>
            <person name="Andreopoulos B."/>
            <person name="Martin F.M."/>
            <person name="Harder C.B."/>
            <person name="Rigling D."/>
            <person name="Ford K.L."/>
            <person name="Foster G.D."/>
            <person name="Pangilinan J."/>
            <person name="Papanicolaou A."/>
            <person name="Barry K."/>
            <person name="LaButti K."/>
            <person name="Viragh M."/>
            <person name="Koriabine M."/>
            <person name="Yan M."/>
            <person name="Riley R."/>
            <person name="Champramary S."/>
            <person name="Plett K.L."/>
            <person name="Tsai I.J."/>
            <person name="Slot J."/>
            <person name="Sipos G."/>
            <person name="Plett J."/>
            <person name="Nagy L.G."/>
            <person name="Grigoriev I.V."/>
        </authorList>
    </citation>
    <scope>NUCLEOTIDE SEQUENCE</scope>
    <source>
        <strain evidence="2">FPL87.14</strain>
    </source>
</reference>
<sequence length="178" mass="19622">MEHANIMVPDHPISKIGGSEEASAEERGPHPLSAKVNKVVKYHTNTTECWSLSSLARHLKHSKGGGSGNVTSMLEVWVVLMALTFHPKKTHNRSNLGMIQKMTMALKRVKNKKIAVNNKKKGLRFEAHKAAFLPSNSLISLLESLITTENGHVPPLGIIMGNPWCYEANLADPYPEPI</sequence>
<accession>A0AA39MUK9</accession>
<dbReference type="Proteomes" id="UP001175226">
    <property type="component" value="Unassembled WGS sequence"/>
</dbReference>
<dbReference type="AlphaFoldDB" id="A0AA39MUK9"/>